<name>A0ABW6V0S7_MICFU</name>
<evidence type="ECO:0000313" key="3">
    <source>
        <dbReference type="Proteomes" id="UP001602119"/>
    </source>
</evidence>
<evidence type="ECO:0000256" key="1">
    <source>
        <dbReference type="SAM" id="Phobius"/>
    </source>
</evidence>
<keyword evidence="1" id="KW-0812">Transmembrane</keyword>
<sequence length="70" mass="7926">MITAVQVILLLVVAVSVAIGAARFQVYCLTDLDRRGYVRLFSRETWRLVILVFIPLGGLLYLTYGKARRP</sequence>
<dbReference type="RefSeq" id="WP_066945600.1">
    <property type="nucleotide sequence ID" value="NZ_BBYK01000060.1"/>
</dbReference>
<keyword evidence="1" id="KW-0472">Membrane</keyword>
<dbReference type="EMBL" id="JBIAXI010000002">
    <property type="protein sequence ID" value="MFF4771998.1"/>
    <property type="molecule type" value="Genomic_DNA"/>
</dbReference>
<evidence type="ECO:0008006" key="4">
    <source>
        <dbReference type="Google" id="ProtNLM"/>
    </source>
</evidence>
<protein>
    <recommendedName>
        <fullName evidence="4">Cardiolipin synthase N-terminal domain-containing protein</fullName>
    </recommendedName>
</protein>
<organism evidence="2 3">
    <name type="scientific">Microtetraspora fusca</name>
    <dbReference type="NCBI Taxonomy" id="1997"/>
    <lineage>
        <taxon>Bacteria</taxon>
        <taxon>Bacillati</taxon>
        <taxon>Actinomycetota</taxon>
        <taxon>Actinomycetes</taxon>
        <taxon>Streptosporangiales</taxon>
        <taxon>Streptosporangiaceae</taxon>
        <taxon>Microtetraspora</taxon>
    </lineage>
</organism>
<keyword evidence="1" id="KW-1133">Transmembrane helix</keyword>
<evidence type="ECO:0000313" key="2">
    <source>
        <dbReference type="EMBL" id="MFF4771998.1"/>
    </source>
</evidence>
<proteinExistence type="predicted"/>
<dbReference type="Proteomes" id="UP001602119">
    <property type="component" value="Unassembled WGS sequence"/>
</dbReference>
<gene>
    <name evidence="2" type="ORF">ACFY05_03995</name>
</gene>
<comment type="caution">
    <text evidence="2">The sequence shown here is derived from an EMBL/GenBank/DDBJ whole genome shotgun (WGS) entry which is preliminary data.</text>
</comment>
<reference evidence="2 3" key="1">
    <citation type="submission" date="2024-10" db="EMBL/GenBank/DDBJ databases">
        <title>The Natural Products Discovery Center: Release of the First 8490 Sequenced Strains for Exploring Actinobacteria Biosynthetic Diversity.</title>
        <authorList>
            <person name="Kalkreuter E."/>
            <person name="Kautsar S.A."/>
            <person name="Yang D."/>
            <person name="Bader C.D."/>
            <person name="Teijaro C.N."/>
            <person name="Fluegel L."/>
            <person name="Davis C.M."/>
            <person name="Simpson J.R."/>
            <person name="Lauterbach L."/>
            <person name="Steele A.D."/>
            <person name="Gui C."/>
            <person name="Meng S."/>
            <person name="Li G."/>
            <person name="Viehrig K."/>
            <person name="Ye F."/>
            <person name="Su P."/>
            <person name="Kiefer A.F."/>
            <person name="Nichols A."/>
            <person name="Cepeda A.J."/>
            <person name="Yan W."/>
            <person name="Fan B."/>
            <person name="Jiang Y."/>
            <person name="Adhikari A."/>
            <person name="Zheng C.-J."/>
            <person name="Schuster L."/>
            <person name="Cowan T.M."/>
            <person name="Smanski M.J."/>
            <person name="Chevrette M.G."/>
            <person name="De Carvalho L.P.S."/>
            <person name="Shen B."/>
        </authorList>
    </citation>
    <scope>NUCLEOTIDE SEQUENCE [LARGE SCALE GENOMIC DNA]</scope>
    <source>
        <strain evidence="2 3">NPDC001281</strain>
    </source>
</reference>
<keyword evidence="3" id="KW-1185">Reference proteome</keyword>
<accession>A0ABW6V0S7</accession>
<feature type="transmembrane region" description="Helical" evidence="1">
    <location>
        <begin position="45"/>
        <end position="64"/>
    </location>
</feature>